<dbReference type="EMBL" id="CADCTI010000278">
    <property type="protein sequence ID" value="CAA9275567.1"/>
    <property type="molecule type" value="Genomic_DNA"/>
</dbReference>
<gene>
    <name evidence="2" type="ORF">AVDCRST_MAG57-3676</name>
</gene>
<dbReference type="AlphaFoldDB" id="A0A6J4JCU5"/>
<dbReference type="InterPro" id="IPR011051">
    <property type="entry name" value="RmlC_Cupin_sf"/>
</dbReference>
<dbReference type="Pfam" id="PF07883">
    <property type="entry name" value="Cupin_2"/>
    <property type="match status" value="1"/>
</dbReference>
<accession>A0A6J4JCU5</accession>
<reference evidence="2" key="1">
    <citation type="submission" date="2020-02" db="EMBL/GenBank/DDBJ databases">
        <authorList>
            <person name="Meier V. D."/>
        </authorList>
    </citation>
    <scope>NUCLEOTIDE SEQUENCE</scope>
    <source>
        <strain evidence="2">AVDCRST_MAG57</strain>
    </source>
</reference>
<sequence length="121" mass="12988">MHADATRPADALAATLTRTEIQREPFSVPGREIVQVRTEIPPDVASGWHTHPGEEVGYIVAGTVRMEIRERPTLVLQAGDGFCIPPDTPHNALDLGPDTGVMLSTYLVDVDRPLSAVAAPP</sequence>
<dbReference type="PANTHER" id="PTHR38599">
    <property type="entry name" value="CUPIN DOMAIN PROTEIN (AFU_ORTHOLOGUE AFUA_3G13620)"/>
    <property type="match status" value="1"/>
</dbReference>
<dbReference type="InterPro" id="IPR013096">
    <property type="entry name" value="Cupin_2"/>
</dbReference>
<name>A0A6J4JCU5_9ACTN</name>
<dbReference type="InterPro" id="IPR014710">
    <property type="entry name" value="RmlC-like_jellyroll"/>
</dbReference>
<dbReference type="CDD" id="cd02235">
    <property type="entry name" value="cupin_BLL4011-like"/>
    <property type="match status" value="1"/>
</dbReference>
<protein>
    <recommendedName>
        <fullName evidence="1">Cupin type-2 domain-containing protein</fullName>
    </recommendedName>
</protein>
<dbReference type="PANTHER" id="PTHR38599:SF1">
    <property type="entry name" value="CUPIN DOMAIN PROTEIN (AFU_ORTHOLOGUE AFUA_3G13620)"/>
    <property type="match status" value="1"/>
</dbReference>
<evidence type="ECO:0000313" key="2">
    <source>
        <dbReference type="EMBL" id="CAA9275567.1"/>
    </source>
</evidence>
<proteinExistence type="predicted"/>
<dbReference type="SUPFAM" id="SSF51182">
    <property type="entry name" value="RmlC-like cupins"/>
    <property type="match status" value="1"/>
</dbReference>
<evidence type="ECO:0000259" key="1">
    <source>
        <dbReference type="Pfam" id="PF07883"/>
    </source>
</evidence>
<feature type="domain" description="Cupin type-2" evidence="1">
    <location>
        <begin position="38"/>
        <end position="104"/>
    </location>
</feature>
<organism evidence="2">
    <name type="scientific">uncultured Blastococcus sp</name>
    <dbReference type="NCBI Taxonomy" id="217144"/>
    <lineage>
        <taxon>Bacteria</taxon>
        <taxon>Bacillati</taxon>
        <taxon>Actinomycetota</taxon>
        <taxon>Actinomycetes</taxon>
        <taxon>Geodermatophilales</taxon>
        <taxon>Geodermatophilaceae</taxon>
        <taxon>Blastococcus</taxon>
        <taxon>environmental samples</taxon>
    </lineage>
</organism>
<dbReference type="Gene3D" id="2.60.120.10">
    <property type="entry name" value="Jelly Rolls"/>
    <property type="match status" value="1"/>
</dbReference>